<reference evidence="13 14" key="1">
    <citation type="submission" date="2019-03" db="EMBL/GenBank/DDBJ databases">
        <title>Draft genome sequences of novel Actinobacteria.</title>
        <authorList>
            <person name="Sahin N."/>
            <person name="Ay H."/>
            <person name="Saygin H."/>
        </authorList>
    </citation>
    <scope>NUCLEOTIDE SEQUENCE [LARGE SCALE GENOMIC DNA]</scope>
    <source>
        <strain evidence="13 14">16K309</strain>
    </source>
</reference>
<keyword evidence="14" id="KW-1185">Reference proteome</keyword>
<dbReference type="Pfam" id="PF07690">
    <property type="entry name" value="MFS_1"/>
    <property type="match status" value="1"/>
</dbReference>
<comment type="similarity">
    <text evidence="2">Belongs to the major facilitator superfamily. Metabolite:H+ Symporter (MHS) family (TC 2.A.1.6) family.</text>
</comment>
<keyword evidence="6" id="KW-0769">Symport</keyword>
<sequence>MATLQSRRAAAASVIGTTIEYYDFFIYATAAALVFNKVFFPALQGLAGTLVSLSTFAVAFLVRPIGGVVIGHLGDKVGRRPMLVLTLTLMGGATLLIGLLPGYTTLGVAAPVLLILLRIVQGFAMGGELGGAVLLTMEHSRPEKQGYFGSFVQIGGPLGLVLATLVFLPLNALPQEAFLSWGWRVPFLLSAILIVLGYVLRRTIDESPTFEKIKQRGATDRAPALTILRTYPVRTLLVAGTTLSGGVVFYLMSVFGLSYATTSLGISRGTILLIVLVAMILDCVFVVASGTLSDRVGRGRMILAGVIGKAVLAFPWIWLVSSGDVWLIFLGYVLMCIPHAAGQGVAGVFYAEAFPVNVRYSGLSIGYTIGMIGGSAIAPMVAASLVATFGINSLGWYLLAMSLLSLISTIGVIRIRNNSTADDEAEVGTGAAAAAS</sequence>
<evidence type="ECO:0000256" key="8">
    <source>
        <dbReference type="ARBA" id="ARBA00023136"/>
    </source>
</evidence>
<keyword evidence="5 11" id="KW-0812">Transmembrane</keyword>
<dbReference type="Gene3D" id="1.20.1250.20">
    <property type="entry name" value="MFS general substrate transporter like domains"/>
    <property type="match status" value="2"/>
</dbReference>
<evidence type="ECO:0000256" key="2">
    <source>
        <dbReference type="ARBA" id="ARBA00008240"/>
    </source>
</evidence>
<dbReference type="GO" id="GO:0005886">
    <property type="term" value="C:plasma membrane"/>
    <property type="evidence" value="ECO:0007669"/>
    <property type="project" value="UniProtKB-SubCell"/>
</dbReference>
<gene>
    <name evidence="13" type="ORF">E1181_12690</name>
</gene>
<feature type="transmembrane region" description="Helical" evidence="11">
    <location>
        <begin position="82"/>
        <end position="103"/>
    </location>
</feature>
<dbReference type="InterPro" id="IPR011701">
    <property type="entry name" value="MFS"/>
</dbReference>
<dbReference type="InterPro" id="IPR020846">
    <property type="entry name" value="MFS_dom"/>
</dbReference>
<name>A0A4R4VL63_9PSEU</name>
<feature type="transmembrane region" description="Helical" evidence="11">
    <location>
        <begin position="109"/>
        <end position="135"/>
    </location>
</feature>
<keyword evidence="3" id="KW-0813">Transport</keyword>
<feature type="transmembrane region" description="Helical" evidence="11">
    <location>
        <begin position="21"/>
        <end position="40"/>
    </location>
</feature>
<evidence type="ECO:0000256" key="9">
    <source>
        <dbReference type="ARBA" id="ARBA00037295"/>
    </source>
</evidence>
<evidence type="ECO:0000256" key="10">
    <source>
        <dbReference type="ARBA" id="ARBA00039918"/>
    </source>
</evidence>
<comment type="subcellular location">
    <subcellularLocation>
        <location evidence="1">Cell membrane</location>
        <topology evidence="1">Multi-pass membrane protein</topology>
    </subcellularLocation>
</comment>
<evidence type="ECO:0000256" key="4">
    <source>
        <dbReference type="ARBA" id="ARBA00022475"/>
    </source>
</evidence>
<accession>A0A4R4VL63</accession>
<evidence type="ECO:0000256" key="5">
    <source>
        <dbReference type="ARBA" id="ARBA00022692"/>
    </source>
</evidence>
<comment type="function">
    <text evidence="9">May be a proton symporter involved in the uptake of osmolytes such as proline and glycine betaine.</text>
</comment>
<protein>
    <recommendedName>
        <fullName evidence="10">Putative proline/betaine transporter</fullName>
    </recommendedName>
</protein>
<feature type="transmembrane region" description="Helical" evidence="11">
    <location>
        <begin position="147"/>
        <end position="169"/>
    </location>
</feature>
<dbReference type="CDD" id="cd17369">
    <property type="entry name" value="MFS_ShiA_like"/>
    <property type="match status" value="1"/>
</dbReference>
<evidence type="ECO:0000259" key="12">
    <source>
        <dbReference type="PROSITE" id="PS50850"/>
    </source>
</evidence>
<feature type="transmembrane region" description="Helical" evidence="11">
    <location>
        <begin position="181"/>
        <end position="200"/>
    </location>
</feature>
<evidence type="ECO:0000256" key="3">
    <source>
        <dbReference type="ARBA" id="ARBA00022448"/>
    </source>
</evidence>
<feature type="transmembrane region" description="Helical" evidence="11">
    <location>
        <begin position="394"/>
        <end position="413"/>
    </location>
</feature>
<comment type="caution">
    <text evidence="13">The sequence shown here is derived from an EMBL/GenBank/DDBJ whole genome shotgun (WGS) entry which is preliminary data.</text>
</comment>
<evidence type="ECO:0000256" key="11">
    <source>
        <dbReference type="SAM" id="Phobius"/>
    </source>
</evidence>
<evidence type="ECO:0000256" key="6">
    <source>
        <dbReference type="ARBA" id="ARBA00022847"/>
    </source>
</evidence>
<dbReference type="FunFam" id="1.20.1250.20:FF:000001">
    <property type="entry name" value="Dicarboxylate MFS transporter"/>
    <property type="match status" value="1"/>
</dbReference>
<feature type="transmembrane region" description="Helical" evidence="11">
    <location>
        <begin position="301"/>
        <end position="319"/>
    </location>
</feature>
<feature type="transmembrane region" description="Helical" evidence="11">
    <location>
        <begin position="46"/>
        <end position="70"/>
    </location>
</feature>
<dbReference type="InterPro" id="IPR036259">
    <property type="entry name" value="MFS_trans_sf"/>
</dbReference>
<feature type="domain" description="Major facilitator superfamily (MFS) profile" evidence="12">
    <location>
        <begin position="9"/>
        <end position="420"/>
    </location>
</feature>
<feature type="transmembrane region" description="Helical" evidence="11">
    <location>
        <begin position="271"/>
        <end position="289"/>
    </location>
</feature>
<proteinExistence type="inferred from homology"/>
<feature type="transmembrane region" description="Helical" evidence="11">
    <location>
        <begin position="325"/>
        <end position="351"/>
    </location>
</feature>
<organism evidence="13 14">
    <name type="scientific">Saccharopolyspora terrae</name>
    <dbReference type="NCBI Taxonomy" id="2530384"/>
    <lineage>
        <taxon>Bacteria</taxon>
        <taxon>Bacillati</taxon>
        <taxon>Actinomycetota</taxon>
        <taxon>Actinomycetes</taxon>
        <taxon>Pseudonocardiales</taxon>
        <taxon>Pseudonocardiaceae</taxon>
        <taxon>Saccharopolyspora</taxon>
    </lineage>
</organism>
<keyword evidence="8 11" id="KW-0472">Membrane</keyword>
<dbReference type="PANTHER" id="PTHR43045">
    <property type="entry name" value="SHIKIMATE TRANSPORTER"/>
    <property type="match status" value="1"/>
</dbReference>
<keyword evidence="4" id="KW-1003">Cell membrane</keyword>
<dbReference type="AlphaFoldDB" id="A0A4R4VL63"/>
<dbReference type="EMBL" id="SMKS01000017">
    <property type="protein sequence ID" value="TDD06352.1"/>
    <property type="molecule type" value="Genomic_DNA"/>
</dbReference>
<evidence type="ECO:0000256" key="1">
    <source>
        <dbReference type="ARBA" id="ARBA00004651"/>
    </source>
</evidence>
<dbReference type="OrthoDB" id="9066401at2"/>
<dbReference type="Proteomes" id="UP000295674">
    <property type="component" value="Unassembled WGS sequence"/>
</dbReference>
<evidence type="ECO:0000313" key="13">
    <source>
        <dbReference type="EMBL" id="TDD06352.1"/>
    </source>
</evidence>
<dbReference type="PROSITE" id="PS50850">
    <property type="entry name" value="MFS"/>
    <property type="match status" value="1"/>
</dbReference>
<evidence type="ECO:0000313" key="14">
    <source>
        <dbReference type="Proteomes" id="UP000295674"/>
    </source>
</evidence>
<feature type="transmembrane region" description="Helical" evidence="11">
    <location>
        <begin position="236"/>
        <end position="259"/>
    </location>
</feature>
<evidence type="ECO:0000256" key="7">
    <source>
        <dbReference type="ARBA" id="ARBA00022989"/>
    </source>
</evidence>
<feature type="transmembrane region" description="Helical" evidence="11">
    <location>
        <begin position="363"/>
        <end position="388"/>
    </location>
</feature>
<dbReference type="SUPFAM" id="SSF103473">
    <property type="entry name" value="MFS general substrate transporter"/>
    <property type="match status" value="1"/>
</dbReference>
<dbReference type="RefSeq" id="WP_132674324.1">
    <property type="nucleotide sequence ID" value="NZ_SMKS01000017.1"/>
</dbReference>
<dbReference type="GO" id="GO:0015293">
    <property type="term" value="F:symporter activity"/>
    <property type="evidence" value="ECO:0007669"/>
    <property type="project" value="UniProtKB-KW"/>
</dbReference>
<keyword evidence="7 11" id="KW-1133">Transmembrane helix</keyword>
<dbReference type="PANTHER" id="PTHR43045:SF1">
    <property type="entry name" value="SHIKIMATE TRANSPORTER"/>
    <property type="match status" value="1"/>
</dbReference>